<gene>
    <name evidence="1" type="ORF">SAMEA4029010_CIC11G00000004019</name>
</gene>
<evidence type="ECO:0000313" key="1">
    <source>
        <dbReference type="EMBL" id="SGZ55834.1"/>
    </source>
</evidence>
<dbReference type="AlphaFoldDB" id="A0A1L0BZI3"/>
<name>A0A1L0BZI3_9ASCO</name>
<evidence type="ECO:0000313" key="2">
    <source>
        <dbReference type="Proteomes" id="UP000182334"/>
    </source>
</evidence>
<accession>A0A1L0BZI3</accession>
<protein>
    <submittedName>
        <fullName evidence="1">CIC11C00000004019</fullName>
    </submittedName>
</protein>
<reference evidence="1 2" key="1">
    <citation type="submission" date="2016-10" db="EMBL/GenBank/DDBJ databases">
        <authorList>
            <person name="de Groot N.N."/>
        </authorList>
    </citation>
    <scope>NUCLEOTIDE SEQUENCE [LARGE SCALE GENOMIC DNA]</scope>
    <source>
        <strain evidence="1 2">CBS 141442</strain>
    </source>
</reference>
<keyword evidence="2" id="KW-1185">Reference proteome</keyword>
<proteinExistence type="predicted"/>
<dbReference type="Proteomes" id="UP000182334">
    <property type="component" value="Chromosome V"/>
</dbReference>
<organism evidence="1 2">
    <name type="scientific">Sungouiella intermedia</name>
    <dbReference type="NCBI Taxonomy" id="45354"/>
    <lineage>
        <taxon>Eukaryota</taxon>
        <taxon>Fungi</taxon>
        <taxon>Dikarya</taxon>
        <taxon>Ascomycota</taxon>
        <taxon>Saccharomycotina</taxon>
        <taxon>Pichiomycetes</taxon>
        <taxon>Metschnikowiaceae</taxon>
        <taxon>Sungouiella</taxon>
    </lineage>
</organism>
<dbReference type="EMBL" id="LT635760">
    <property type="protein sequence ID" value="SGZ55834.1"/>
    <property type="molecule type" value="Genomic_DNA"/>
</dbReference>
<sequence>MDRNTALGNGRKNDARGETVTMGRKVWQFRELVIIVKQEADPRLRPSIEISYAKLEDRVGKSGLSYRVSERAEKRMFIQCVGTH</sequence>